<name>A0ACB5UK38_9FIRM</name>
<gene>
    <name evidence="1" type="ORF">AN2V17_21970</name>
</gene>
<proteinExistence type="predicted"/>
<accession>A0ACB5UK38</accession>
<evidence type="ECO:0000313" key="1">
    <source>
        <dbReference type="EMBL" id="GMQ62965.1"/>
    </source>
</evidence>
<comment type="caution">
    <text evidence="1">The sequence shown here is derived from an EMBL/GenBank/DDBJ whole genome shotgun (WGS) entry which is preliminary data.</text>
</comment>
<protein>
    <submittedName>
        <fullName evidence="1">Uncharacterized protein</fullName>
    </submittedName>
</protein>
<dbReference type="EMBL" id="BTPU01000032">
    <property type="protein sequence ID" value="GMQ62965.1"/>
    <property type="molecule type" value="Genomic_DNA"/>
</dbReference>
<sequence length="400" mass="46816">MKKQYCNHCGLHSNIPGVTINSDGICGLCTTYEENQVYEKRFRKVLTHKMNKLFKEVKERSHMYDAIVLFSGGKDSTYLLKLAKEEYQLRVLAVSIMHSVVNDVSEKNMHDVTKKMGIDHIQFYIQENVYKQVMRKGLLESEKYQLDEFFGCTICSFFHYWIPIKIAMKMNIPIILEGSDLGQSGRPLYTEGNQIKHNIKKGYKPYGKIHDLIADALGDEYKGSIYDYDSVEMMSDNYPTIISPFTFTDYDYNKTLNEIEEMGLNSNKFNKIYTNCSLLPFISYFTIKKYECVPYVKQYASEIRRQEPVLMQLKTENDTNNKVLDKDNIMKLMDEYIKVINYVVENKLSEEDILHTRKKDLIDLAPTYLNIFKDDVGDCLIKDVSKIPYYANFFDIKIYN</sequence>
<keyword evidence="2" id="KW-1185">Reference proteome</keyword>
<evidence type="ECO:0000313" key="2">
    <source>
        <dbReference type="Proteomes" id="UP001374599"/>
    </source>
</evidence>
<dbReference type="Proteomes" id="UP001374599">
    <property type="component" value="Unassembled WGS sequence"/>
</dbReference>
<organism evidence="1 2">
    <name type="scientific">Vallitalea maricola</name>
    <dbReference type="NCBI Taxonomy" id="3074433"/>
    <lineage>
        <taxon>Bacteria</taxon>
        <taxon>Bacillati</taxon>
        <taxon>Bacillota</taxon>
        <taxon>Clostridia</taxon>
        <taxon>Lachnospirales</taxon>
        <taxon>Vallitaleaceae</taxon>
        <taxon>Vallitalea</taxon>
    </lineage>
</organism>
<reference evidence="1" key="1">
    <citation type="submission" date="2023-09" db="EMBL/GenBank/DDBJ databases">
        <title>Vallitalea sediminicola and Vallitalea maricola sp. nov., anaerobic bacteria isolated from marine sediment.</title>
        <authorList>
            <person name="Hirano S."/>
            <person name="Maeda A."/>
            <person name="Terahara T."/>
            <person name="Mori K."/>
            <person name="Hamada M."/>
            <person name="Matsumoto R."/>
            <person name="Kobayashi T."/>
        </authorList>
    </citation>
    <scope>NUCLEOTIDE SEQUENCE</scope>
    <source>
        <strain evidence="1">AN17-2</strain>
    </source>
</reference>